<keyword evidence="1" id="KW-0472">Membrane</keyword>
<dbReference type="AlphaFoldDB" id="A0A9X2ZHY8"/>
<sequence length="204" mass="23721">MSNYKNYIGWLLGSFVLFPLLLHFYSTYSINKNDGKKHYKSYINNSIEVKVKMPNSMGKSNRGAIDYKPGNYLSSYNRSGSNNGVMDKLIFYNAEYKKYFAITVFDFLMEYGQRKINIVETVINDKEIFITANQEDLTSPKYGTKENPVPVFNYKGVEKTIMVGVGNDGYLLLEPTQQEYKHNVITYLTYVMPKEEFEQRFGKQ</sequence>
<evidence type="ECO:0000259" key="2">
    <source>
        <dbReference type="Pfam" id="PF26603"/>
    </source>
</evidence>
<keyword evidence="4" id="KW-1185">Reference proteome</keyword>
<evidence type="ECO:0000256" key="1">
    <source>
        <dbReference type="SAM" id="Phobius"/>
    </source>
</evidence>
<evidence type="ECO:0000313" key="3">
    <source>
        <dbReference type="EMBL" id="MCV9930142.1"/>
    </source>
</evidence>
<dbReference type="Proteomes" id="UP001151079">
    <property type="component" value="Unassembled WGS sequence"/>
</dbReference>
<accession>A0A9X2ZHY8</accession>
<dbReference type="InterPro" id="IPR058501">
    <property type="entry name" value="DUF8188"/>
</dbReference>
<evidence type="ECO:0000313" key="4">
    <source>
        <dbReference type="Proteomes" id="UP001151079"/>
    </source>
</evidence>
<keyword evidence="1" id="KW-1133">Transmembrane helix</keyword>
<organism evidence="3 4">
    <name type="scientific">Flavobacterium shii</name>
    <dbReference type="NCBI Taxonomy" id="2987687"/>
    <lineage>
        <taxon>Bacteria</taxon>
        <taxon>Pseudomonadati</taxon>
        <taxon>Bacteroidota</taxon>
        <taxon>Flavobacteriia</taxon>
        <taxon>Flavobacteriales</taxon>
        <taxon>Flavobacteriaceae</taxon>
        <taxon>Flavobacterium</taxon>
    </lineage>
</organism>
<dbReference type="EMBL" id="JAOZEW010000028">
    <property type="protein sequence ID" value="MCV9930142.1"/>
    <property type="molecule type" value="Genomic_DNA"/>
</dbReference>
<keyword evidence="1" id="KW-0812">Transmembrane</keyword>
<proteinExistence type="predicted"/>
<feature type="domain" description="DUF8188" evidence="2">
    <location>
        <begin position="34"/>
        <end position="201"/>
    </location>
</feature>
<name>A0A9X2ZHY8_9FLAO</name>
<comment type="caution">
    <text evidence="3">The sequence shown here is derived from an EMBL/GenBank/DDBJ whole genome shotgun (WGS) entry which is preliminary data.</text>
</comment>
<feature type="transmembrane region" description="Helical" evidence="1">
    <location>
        <begin position="7"/>
        <end position="25"/>
    </location>
</feature>
<reference evidence="3" key="1">
    <citation type="submission" date="2022-10" db="EMBL/GenBank/DDBJ databases">
        <title>Two novel species of Flavobacterium.</title>
        <authorList>
            <person name="Liu Q."/>
            <person name="Xin Y.-H."/>
        </authorList>
    </citation>
    <scope>NUCLEOTIDE SEQUENCE</scope>
    <source>
        <strain evidence="3">LS1R49</strain>
    </source>
</reference>
<gene>
    <name evidence="3" type="ORF">OIU83_20960</name>
</gene>
<dbReference type="RefSeq" id="WP_264208221.1">
    <property type="nucleotide sequence ID" value="NZ_JAOZEW010000028.1"/>
</dbReference>
<dbReference type="Pfam" id="PF26603">
    <property type="entry name" value="DUF8188"/>
    <property type="match status" value="1"/>
</dbReference>
<protein>
    <recommendedName>
        <fullName evidence="2">DUF8188 domain-containing protein</fullName>
    </recommendedName>
</protein>